<feature type="coiled-coil region" evidence="6">
    <location>
        <begin position="177"/>
        <end position="204"/>
    </location>
</feature>
<evidence type="ECO:0000256" key="5">
    <source>
        <dbReference type="ARBA" id="ARBA00023136"/>
    </source>
</evidence>
<dbReference type="Pfam" id="PF00635">
    <property type="entry name" value="Motile_Sperm"/>
    <property type="match status" value="1"/>
</dbReference>
<feature type="region of interest" description="Disordered" evidence="7">
    <location>
        <begin position="129"/>
        <end position="152"/>
    </location>
</feature>
<dbReference type="AlphaFoldDB" id="A0AAV1CMB2"/>
<dbReference type="InterPro" id="IPR008962">
    <property type="entry name" value="PapD-like_sf"/>
</dbReference>
<evidence type="ECO:0000313" key="10">
    <source>
        <dbReference type="EMBL" id="CAI9095818.1"/>
    </source>
</evidence>
<dbReference type="PANTHER" id="PTHR10809">
    <property type="entry name" value="VESICLE-ASSOCIATED MEMBRANE PROTEIN-ASSOCIATED PROTEIN"/>
    <property type="match status" value="1"/>
</dbReference>
<evidence type="ECO:0000256" key="2">
    <source>
        <dbReference type="ARBA" id="ARBA00008932"/>
    </source>
</evidence>
<feature type="transmembrane region" description="Helical" evidence="8">
    <location>
        <begin position="210"/>
        <end position="231"/>
    </location>
</feature>
<evidence type="ECO:0000256" key="4">
    <source>
        <dbReference type="ARBA" id="ARBA00022989"/>
    </source>
</evidence>
<keyword evidence="11" id="KW-1185">Reference proteome</keyword>
<dbReference type="GO" id="GO:0005886">
    <property type="term" value="C:plasma membrane"/>
    <property type="evidence" value="ECO:0007669"/>
    <property type="project" value="TreeGrafter"/>
</dbReference>
<dbReference type="Gene3D" id="2.60.40.10">
    <property type="entry name" value="Immunoglobulins"/>
    <property type="match status" value="1"/>
</dbReference>
<evidence type="ECO:0000256" key="6">
    <source>
        <dbReference type="SAM" id="Coils"/>
    </source>
</evidence>
<dbReference type="GO" id="GO:0061817">
    <property type="term" value="P:endoplasmic reticulum-plasma membrane tethering"/>
    <property type="evidence" value="ECO:0007669"/>
    <property type="project" value="TreeGrafter"/>
</dbReference>
<protein>
    <submittedName>
        <fullName evidence="10">OLC1v1031840C1</fullName>
    </submittedName>
</protein>
<dbReference type="PIRSF" id="PIRSF019693">
    <property type="entry name" value="VAMP-associated"/>
    <property type="match status" value="1"/>
</dbReference>
<keyword evidence="5 8" id="KW-0472">Membrane</keyword>
<evidence type="ECO:0000256" key="3">
    <source>
        <dbReference type="ARBA" id="ARBA00022692"/>
    </source>
</evidence>
<evidence type="ECO:0000259" key="9">
    <source>
        <dbReference type="PROSITE" id="PS50202"/>
    </source>
</evidence>
<dbReference type="InterPro" id="IPR016763">
    <property type="entry name" value="VAP"/>
</dbReference>
<evidence type="ECO:0000256" key="1">
    <source>
        <dbReference type="ARBA" id="ARBA00004211"/>
    </source>
</evidence>
<dbReference type="InterPro" id="IPR000535">
    <property type="entry name" value="MSP_dom"/>
</dbReference>
<accession>A0AAV1CMB2</accession>
<name>A0AAV1CMB2_OLDCO</name>
<keyword evidence="6" id="KW-0175">Coiled coil</keyword>
<dbReference type="GO" id="GO:0005789">
    <property type="term" value="C:endoplasmic reticulum membrane"/>
    <property type="evidence" value="ECO:0007669"/>
    <property type="project" value="InterPro"/>
</dbReference>
<proteinExistence type="inferred from homology"/>
<dbReference type="Proteomes" id="UP001161247">
    <property type="component" value="Chromosome 2"/>
</dbReference>
<keyword evidence="4 8" id="KW-1133">Transmembrane helix</keyword>
<sequence length="234" mass="25654">MSGELLNIEPLELKFPLELKKQICCSFQLLNKTENHVAFKVKTTNPKKYCVRPNTGIVSPRSTCDVIVTMQALKEPPADMQCKDKFLLQSAAASPGTTAKDITAEMFNKEAGKLVEECKLKVAYVAPPQPPSPVAEGSDEGSSPRPLVLENGSLSGSEVSRKYLDTSDRSYEARSLISKLTAEKDSAVQQSSRLRQELELLKRDSNKSRGGVSVTFVIVFGLVGIILGYLMKRT</sequence>
<keyword evidence="3 8" id="KW-0812">Transmembrane</keyword>
<gene>
    <name evidence="10" type="ORF">OLC1_LOCUS6708</name>
</gene>
<dbReference type="FunFam" id="2.60.40.10:FF:000813">
    <property type="entry name" value="Vesicle-associated protein 1-1"/>
    <property type="match status" value="1"/>
</dbReference>
<evidence type="ECO:0000313" key="11">
    <source>
        <dbReference type="Proteomes" id="UP001161247"/>
    </source>
</evidence>
<dbReference type="InterPro" id="IPR013783">
    <property type="entry name" value="Ig-like_fold"/>
</dbReference>
<dbReference type="GO" id="GO:0090158">
    <property type="term" value="P:endoplasmic reticulum membrane organization"/>
    <property type="evidence" value="ECO:0007669"/>
    <property type="project" value="TreeGrafter"/>
</dbReference>
<organism evidence="10 11">
    <name type="scientific">Oldenlandia corymbosa var. corymbosa</name>
    <dbReference type="NCBI Taxonomy" id="529605"/>
    <lineage>
        <taxon>Eukaryota</taxon>
        <taxon>Viridiplantae</taxon>
        <taxon>Streptophyta</taxon>
        <taxon>Embryophyta</taxon>
        <taxon>Tracheophyta</taxon>
        <taxon>Spermatophyta</taxon>
        <taxon>Magnoliopsida</taxon>
        <taxon>eudicotyledons</taxon>
        <taxon>Gunneridae</taxon>
        <taxon>Pentapetalae</taxon>
        <taxon>asterids</taxon>
        <taxon>lamiids</taxon>
        <taxon>Gentianales</taxon>
        <taxon>Rubiaceae</taxon>
        <taxon>Rubioideae</taxon>
        <taxon>Spermacoceae</taxon>
        <taxon>Hedyotis-Oldenlandia complex</taxon>
        <taxon>Oldenlandia</taxon>
    </lineage>
</organism>
<comment type="similarity">
    <text evidence="2">Belongs to the VAMP-associated protein (VAP) (TC 9.B.17) family.</text>
</comment>
<dbReference type="EMBL" id="OX459119">
    <property type="protein sequence ID" value="CAI9095818.1"/>
    <property type="molecule type" value="Genomic_DNA"/>
</dbReference>
<reference evidence="10" key="1">
    <citation type="submission" date="2023-03" db="EMBL/GenBank/DDBJ databases">
        <authorList>
            <person name="Julca I."/>
        </authorList>
    </citation>
    <scope>NUCLEOTIDE SEQUENCE</scope>
</reference>
<feature type="domain" description="MSP" evidence="9">
    <location>
        <begin position="5"/>
        <end position="125"/>
    </location>
</feature>
<dbReference type="PROSITE" id="PS50202">
    <property type="entry name" value="MSP"/>
    <property type="match status" value="1"/>
</dbReference>
<evidence type="ECO:0000256" key="7">
    <source>
        <dbReference type="SAM" id="MobiDB-lite"/>
    </source>
</evidence>
<dbReference type="SUPFAM" id="SSF49354">
    <property type="entry name" value="PapD-like"/>
    <property type="match status" value="1"/>
</dbReference>
<evidence type="ECO:0000256" key="8">
    <source>
        <dbReference type="SAM" id="Phobius"/>
    </source>
</evidence>
<comment type="subcellular location">
    <subcellularLocation>
        <location evidence="1">Membrane</location>
        <topology evidence="1">Single-pass type IV membrane protein</topology>
    </subcellularLocation>
</comment>
<dbReference type="PANTHER" id="PTHR10809:SF6">
    <property type="entry name" value="AT11025P-RELATED"/>
    <property type="match status" value="1"/>
</dbReference>